<keyword evidence="1" id="KW-0732">Signal</keyword>
<sequence>MLAWLALASLCTTHCTEDVRRGHIVALVNGRLLSIYDGVTEYAVGRILRSRALPQHRGGLYVARTPQEALRATFSLPQNSKLLLAPRMLLRCRVQGPTVEYNGKLAVSALLALHATPLADAFGGASYAARCRRVRTPVGMQLQRLQALGKEMGRRLGDGTSPAN</sequence>
<feature type="chain" id="PRO_5046925933" evidence="1">
    <location>
        <begin position="16"/>
        <end position="164"/>
    </location>
</feature>
<protein>
    <submittedName>
        <fullName evidence="2">Uncharacterized protein</fullName>
    </submittedName>
</protein>
<gene>
    <name evidence="2" type="ORF">SCF082_LOCUS6405</name>
</gene>
<accession>A0ABP0ICB5</accession>
<organism evidence="2 3">
    <name type="scientific">Durusdinium trenchii</name>
    <dbReference type="NCBI Taxonomy" id="1381693"/>
    <lineage>
        <taxon>Eukaryota</taxon>
        <taxon>Sar</taxon>
        <taxon>Alveolata</taxon>
        <taxon>Dinophyceae</taxon>
        <taxon>Suessiales</taxon>
        <taxon>Symbiodiniaceae</taxon>
        <taxon>Durusdinium</taxon>
    </lineage>
</organism>
<evidence type="ECO:0000313" key="3">
    <source>
        <dbReference type="Proteomes" id="UP001642464"/>
    </source>
</evidence>
<reference evidence="2 3" key="1">
    <citation type="submission" date="2024-02" db="EMBL/GenBank/DDBJ databases">
        <authorList>
            <person name="Chen Y."/>
            <person name="Shah S."/>
            <person name="Dougan E. K."/>
            <person name="Thang M."/>
            <person name="Chan C."/>
        </authorList>
    </citation>
    <scope>NUCLEOTIDE SEQUENCE [LARGE SCALE GENOMIC DNA]</scope>
</reference>
<evidence type="ECO:0000313" key="2">
    <source>
        <dbReference type="EMBL" id="CAK9000230.1"/>
    </source>
</evidence>
<comment type="caution">
    <text evidence="2">The sequence shown here is derived from an EMBL/GenBank/DDBJ whole genome shotgun (WGS) entry which is preliminary data.</text>
</comment>
<dbReference type="Proteomes" id="UP001642464">
    <property type="component" value="Unassembled WGS sequence"/>
</dbReference>
<feature type="signal peptide" evidence="1">
    <location>
        <begin position="1"/>
        <end position="15"/>
    </location>
</feature>
<keyword evidence="3" id="KW-1185">Reference proteome</keyword>
<name>A0ABP0ICB5_9DINO</name>
<dbReference type="EMBL" id="CAXAMM010003514">
    <property type="protein sequence ID" value="CAK9000230.1"/>
    <property type="molecule type" value="Genomic_DNA"/>
</dbReference>
<evidence type="ECO:0000256" key="1">
    <source>
        <dbReference type="SAM" id="SignalP"/>
    </source>
</evidence>
<proteinExistence type="predicted"/>